<dbReference type="STRING" id="1314778.A0A5C3PH50"/>
<dbReference type="GO" id="GO:0005524">
    <property type="term" value="F:ATP binding"/>
    <property type="evidence" value="ECO:0007669"/>
    <property type="project" value="InterPro"/>
</dbReference>
<reference evidence="2 3" key="1">
    <citation type="journal article" date="2019" name="Nat. Ecol. Evol.">
        <title>Megaphylogeny resolves global patterns of mushroom evolution.</title>
        <authorList>
            <person name="Varga T."/>
            <person name="Krizsan K."/>
            <person name="Foldi C."/>
            <person name="Dima B."/>
            <person name="Sanchez-Garcia M."/>
            <person name="Sanchez-Ramirez S."/>
            <person name="Szollosi G.J."/>
            <person name="Szarkandi J.G."/>
            <person name="Papp V."/>
            <person name="Albert L."/>
            <person name="Andreopoulos W."/>
            <person name="Angelini C."/>
            <person name="Antonin V."/>
            <person name="Barry K.W."/>
            <person name="Bougher N.L."/>
            <person name="Buchanan P."/>
            <person name="Buyck B."/>
            <person name="Bense V."/>
            <person name="Catcheside P."/>
            <person name="Chovatia M."/>
            <person name="Cooper J."/>
            <person name="Damon W."/>
            <person name="Desjardin D."/>
            <person name="Finy P."/>
            <person name="Geml J."/>
            <person name="Haridas S."/>
            <person name="Hughes K."/>
            <person name="Justo A."/>
            <person name="Karasinski D."/>
            <person name="Kautmanova I."/>
            <person name="Kiss B."/>
            <person name="Kocsube S."/>
            <person name="Kotiranta H."/>
            <person name="LaButti K.M."/>
            <person name="Lechner B.E."/>
            <person name="Liimatainen K."/>
            <person name="Lipzen A."/>
            <person name="Lukacs Z."/>
            <person name="Mihaltcheva S."/>
            <person name="Morgado L.N."/>
            <person name="Niskanen T."/>
            <person name="Noordeloos M.E."/>
            <person name="Ohm R.A."/>
            <person name="Ortiz-Santana B."/>
            <person name="Ovrebo C."/>
            <person name="Racz N."/>
            <person name="Riley R."/>
            <person name="Savchenko A."/>
            <person name="Shiryaev A."/>
            <person name="Soop K."/>
            <person name="Spirin V."/>
            <person name="Szebenyi C."/>
            <person name="Tomsovsky M."/>
            <person name="Tulloss R.E."/>
            <person name="Uehling J."/>
            <person name="Grigoriev I.V."/>
            <person name="Vagvolgyi C."/>
            <person name="Papp T."/>
            <person name="Martin F.M."/>
            <person name="Miettinen O."/>
            <person name="Hibbett D.S."/>
            <person name="Nagy L.G."/>
        </authorList>
    </citation>
    <scope>NUCLEOTIDE SEQUENCE [LARGE SCALE GENOMIC DNA]</scope>
    <source>
        <strain evidence="2 3">HHB13444</strain>
    </source>
</reference>
<dbReference type="EMBL" id="ML211087">
    <property type="protein sequence ID" value="TFK89104.1"/>
    <property type="molecule type" value="Genomic_DNA"/>
</dbReference>
<dbReference type="SMART" id="SM00220">
    <property type="entry name" value="S_TKc"/>
    <property type="match status" value="1"/>
</dbReference>
<dbReference type="PROSITE" id="PS50011">
    <property type="entry name" value="PROTEIN_KINASE_DOM"/>
    <property type="match status" value="1"/>
</dbReference>
<dbReference type="Gene3D" id="1.10.510.10">
    <property type="entry name" value="Transferase(Phosphotransferase) domain 1"/>
    <property type="match status" value="1"/>
</dbReference>
<keyword evidence="3" id="KW-1185">Reference proteome</keyword>
<dbReference type="SUPFAM" id="SSF56112">
    <property type="entry name" value="Protein kinase-like (PK-like)"/>
    <property type="match status" value="1"/>
</dbReference>
<dbReference type="InParanoid" id="A0A5C3PH50"/>
<dbReference type="GO" id="GO:0004672">
    <property type="term" value="F:protein kinase activity"/>
    <property type="evidence" value="ECO:0007669"/>
    <property type="project" value="InterPro"/>
</dbReference>
<proteinExistence type="predicted"/>
<evidence type="ECO:0000313" key="3">
    <source>
        <dbReference type="Proteomes" id="UP000308197"/>
    </source>
</evidence>
<dbReference type="AlphaFoldDB" id="A0A5C3PH50"/>
<dbReference type="InterPro" id="IPR011009">
    <property type="entry name" value="Kinase-like_dom_sf"/>
</dbReference>
<name>A0A5C3PH50_9APHY</name>
<gene>
    <name evidence="2" type="ORF">K466DRAFT_545831</name>
</gene>
<dbReference type="InterPro" id="IPR000719">
    <property type="entry name" value="Prot_kinase_dom"/>
</dbReference>
<sequence length="413" mass="47491">MREGAFIPDIPHVSVAEFGRDGVPTPYQLNDFWDQCRPWLANEGVELYELVVPKVAWRPKCWRTPVVHAPPAQLPFAVDTHALNTAPNEYNTMDRLAPARDMFGRDLMLKLVDKDSAECAIFKGLLECSVFLDSQTFPCVLPPVRILDTPHGYVIVAMPMWGNPVYIEDLATVREVMQFMECILRGLTFLHNRRIAHRDICDYNMVINRYRVDHDRDLLKEDLRQHRVGDEVFYALMDYDQSIQLPQECSLRNCRRPASESTFGAEIYRPEDCASGEPTYNPFAFDVAMLGNVFRFHFSEVAPFAPSLVALFDRMTTPNTEKRFTAQEALQFFRDTTASLPGRTLDAHVVLKIGFAPMFDADIYWSKLAPESLAIYGVHRTPPPSWWTRVLDWMLSFSIGFRVIIPLRRILHV</sequence>
<evidence type="ECO:0000313" key="2">
    <source>
        <dbReference type="EMBL" id="TFK89104.1"/>
    </source>
</evidence>
<feature type="domain" description="Protein kinase" evidence="1">
    <location>
        <begin position="1"/>
        <end position="359"/>
    </location>
</feature>
<dbReference type="Proteomes" id="UP000308197">
    <property type="component" value="Unassembled WGS sequence"/>
</dbReference>
<protein>
    <recommendedName>
        <fullName evidence="1">Protein kinase domain-containing protein</fullName>
    </recommendedName>
</protein>
<accession>A0A5C3PH50</accession>
<organism evidence="2 3">
    <name type="scientific">Polyporus arcularius HHB13444</name>
    <dbReference type="NCBI Taxonomy" id="1314778"/>
    <lineage>
        <taxon>Eukaryota</taxon>
        <taxon>Fungi</taxon>
        <taxon>Dikarya</taxon>
        <taxon>Basidiomycota</taxon>
        <taxon>Agaricomycotina</taxon>
        <taxon>Agaricomycetes</taxon>
        <taxon>Polyporales</taxon>
        <taxon>Polyporaceae</taxon>
        <taxon>Polyporus</taxon>
    </lineage>
</organism>
<evidence type="ECO:0000259" key="1">
    <source>
        <dbReference type="PROSITE" id="PS50011"/>
    </source>
</evidence>